<comment type="caution">
    <text evidence="2">The sequence shown here is derived from an EMBL/GenBank/DDBJ whole genome shotgun (WGS) entry which is preliminary data.</text>
</comment>
<keyword evidence="3" id="KW-1185">Reference proteome</keyword>
<gene>
    <name evidence="2" type="ORF">SAY87_019608</name>
</gene>
<name>A0AAN7K2N4_9MYRT</name>
<reference evidence="2 3" key="1">
    <citation type="journal article" date="2023" name="Hortic Res">
        <title>Pangenome of water caltrop reveals structural variations and asymmetric subgenome divergence after allopolyploidization.</title>
        <authorList>
            <person name="Zhang X."/>
            <person name="Chen Y."/>
            <person name="Wang L."/>
            <person name="Yuan Y."/>
            <person name="Fang M."/>
            <person name="Shi L."/>
            <person name="Lu R."/>
            <person name="Comes H.P."/>
            <person name="Ma Y."/>
            <person name="Chen Y."/>
            <person name="Huang G."/>
            <person name="Zhou Y."/>
            <person name="Zheng Z."/>
            <person name="Qiu Y."/>
        </authorList>
    </citation>
    <scope>NUCLEOTIDE SEQUENCE [LARGE SCALE GENOMIC DNA]</scope>
    <source>
        <tissue evidence="2">Roots</tissue>
    </source>
</reference>
<dbReference type="AlphaFoldDB" id="A0AAN7K2N4"/>
<feature type="compositionally biased region" description="Low complexity" evidence="1">
    <location>
        <begin position="10"/>
        <end position="26"/>
    </location>
</feature>
<evidence type="ECO:0000313" key="3">
    <source>
        <dbReference type="Proteomes" id="UP001345219"/>
    </source>
</evidence>
<evidence type="ECO:0000313" key="2">
    <source>
        <dbReference type="EMBL" id="KAK4758307.1"/>
    </source>
</evidence>
<proteinExistence type="predicted"/>
<accession>A0AAN7K2N4</accession>
<evidence type="ECO:0000256" key="1">
    <source>
        <dbReference type="SAM" id="MobiDB-lite"/>
    </source>
</evidence>
<dbReference type="Proteomes" id="UP001345219">
    <property type="component" value="Chromosome 15"/>
</dbReference>
<sequence length="258" mass="27800">MVTMLKRPISSHPPSSTAAAATASAPQYNHRKRGSGSSSEGASSLTTYQVTPLKIVDPSSRFSCQGSAPTTTAASSPQQLLVLSGGKDDLGALAMLEDSVKKLKSPKTSPCPTLSKAQIDCALDCLADWVYESCGSVSLSSLEHPKFKNFLGQLGLPFVARREFAGARLDVKFQGARADSEARIRDALFFQYKPGFYLESESYIELMKYQHNHTGNDTTPHPVMTLVGVRSIYSTSLQTDRAEWADGKAHTNVGAHTP</sequence>
<protein>
    <submittedName>
        <fullName evidence="2">Uncharacterized protein</fullName>
    </submittedName>
</protein>
<dbReference type="EMBL" id="JAXIOK010000012">
    <property type="protein sequence ID" value="KAK4758307.1"/>
    <property type="molecule type" value="Genomic_DNA"/>
</dbReference>
<feature type="compositionally biased region" description="Low complexity" evidence="1">
    <location>
        <begin position="35"/>
        <end position="44"/>
    </location>
</feature>
<feature type="region of interest" description="Disordered" evidence="1">
    <location>
        <begin position="1"/>
        <end position="44"/>
    </location>
</feature>
<organism evidence="2 3">
    <name type="scientific">Trapa incisa</name>
    <dbReference type="NCBI Taxonomy" id="236973"/>
    <lineage>
        <taxon>Eukaryota</taxon>
        <taxon>Viridiplantae</taxon>
        <taxon>Streptophyta</taxon>
        <taxon>Embryophyta</taxon>
        <taxon>Tracheophyta</taxon>
        <taxon>Spermatophyta</taxon>
        <taxon>Magnoliopsida</taxon>
        <taxon>eudicotyledons</taxon>
        <taxon>Gunneridae</taxon>
        <taxon>Pentapetalae</taxon>
        <taxon>rosids</taxon>
        <taxon>malvids</taxon>
        <taxon>Myrtales</taxon>
        <taxon>Lythraceae</taxon>
        <taxon>Trapa</taxon>
    </lineage>
</organism>